<keyword evidence="5 8" id="KW-0411">Iron-sulfur</keyword>
<sequence length="160" mass="17261">MTATPVFGDAEQHVLHEILAANRHLEGALLPILHAVQHQFGYVPAEALPVIAKDLNISRAEAHGVMSFYHDFRDHPAGRTTLKICRAEACQAMGADDLVDHARDSLALDWHETTKDGAITLEQVFCLGLCACGPAMMVDGKLVGRADVAKLDAIIAEARS</sequence>
<evidence type="ECO:0000256" key="2">
    <source>
        <dbReference type="ARBA" id="ARBA00022714"/>
    </source>
</evidence>
<feature type="binding site" evidence="8">
    <location>
        <position position="126"/>
    </location>
    <ligand>
        <name>[2Fe-2S] cluster</name>
        <dbReference type="ChEBI" id="CHEBI:190135"/>
    </ligand>
</feature>
<comment type="cofactor">
    <cofactor evidence="8">
        <name>[2Fe-2S] cluster</name>
        <dbReference type="ChEBI" id="CHEBI:190135"/>
    </cofactor>
    <text evidence="8">Binds 1 [2Fe-2S] cluster.</text>
</comment>
<evidence type="ECO:0000313" key="10">
    <source>
        <dbReference type="Proteomes" id="UP000245911"/>
    </source>
</evidence>
<accession>A0A2T8HS31</accession>
<comment type="caution">
    <text evidence="9">The sequence shown here is derived from an EMBL/GenBank/DDBJ whole genome shotgun (WGS) entry which is preliminary data.</text>
</comment>
<dbReference type="PANTHER" id="PTHR43342:SF2">
    <property type="entry name" value="POTENTIAL NAD-REDUCING HYDROGENASE SUBUNIT"/>
    <property type="match status" value="1"/>
</dbReference>
<evidence type="ECO:0000256" key="4">
    <source>
        <dbReference type="ARBA" id="ARBA00023004"/>
    </source>
</evidence>
<dbReference type="Gene3D" id="1.10.10.1590">
    <property type="entry name" value="NADH-quinone oxidoreductase subunit E"/>
    <property type="match status" value="1"/>
</dbReference>
<dbReference type="SUPFAM" id="SSF52833">
    <property type="entry name" value="Thioredoxin-like"/>
    <property type="match status" value="1"/>
</dbReference>
<dbReference type="InterPro" id="IPR036249">
    <property type="entry name" value="Thioredoxin-like_sf"/>
</dbReference>
<reference evidence="9 10" key="1">
    <citation type="submission" date="2018-04" db="EMBL/GenBank/DDBJ databases">
        <title>Pararhodobacter oceanense sp. nov., isolated from marine intertidal sediment.</title>
        <authorList>
            <person name="Wang X.-L."/>
            <person name="Du Z.-J."/>
        </authorList>
    </citation>
    <scope>NUCLEOTIDE SEQUENCE [LARGE SCALE GENOMIC DNA]</scope>
    <source>
        <strain evidence="9 10">AM505</strain>
    </source>
</reference>
<evidence type="ECO:0000256" key="3">
    <source>
        <dbReference type="ARBA" id="ARBA00022723"/>
    </source>
</evidence>
<keyword evidence="3 8" id="KW-0479">Metal-binding</keyword>
<feature type="binding site" evidence="8">
    <location>
        <position position="130"/>
    </location>
    <ligand>
        <name>[2Fe-2S] cluster</name>
        <dbReference type="ChEBI" id="CHEBI:190135"/>
    </ligand>
</feature>
<feature type="binding site" evidence="8">
    <location>
        <position position="90"/>
    </location>
    <ligand>
        <name>[2Fe-2S] cluster</name>
        <dbReference type="ChEBI" id="CHEBI:190135"/>
    </ligand>
</feature>
<dbReference type="Gene3D" id="3.40.30.10">
    <property type="entry name" value="Glutaredoxin"/>
    <property type="match status" value="1"/>
</dbReference>
<dbReference type="NCBIfam" id="NF004638">
    <property type="entry name" value="PRK05988.1"/>
    <property type="match status" value="1"/>
</dbReference>
<dbReference type="PANTHER" id="PTHR43342">
    <property type="entry name" value="NADH-QUINONE OXIDOREDUCTASE, E SUBUNIT"/>
    <property type="match status" value="1"/>
</dbReference>
<dbReference type="FunFam" id="1.10.10.1590:FF:000001">
    <property type="entry name" value="NADH-quinone oxidoreductase subunit E"/>
    <property type="match status" value="1"/>
</dbReference>
<dbReference type="InterPro" id="IPR028431">
    <property type="entry name" value="NADP_DH_HndA-like"/>
</dbReference>
<evidence type="ECO:0000256" key="7">
    <source>
        <dbReference type="ARBA" id="ARBA00047712"/>
    </source>
</evidence>
<proteinExistence type="inferred from homology"/>
<comment type="catalytic activity">
    <reaction evidence="7">
        <text>a quinone + NADH + 5 H(+)(in) = a quinol + NAD(+) + 4 H(+)(out)</text>
        <dbReference type="Rhea" id="RHEA:57888"/>
        <dbReference type="ChEBI" id="CHEBI:15378"/>
        <dbReference type="ChEBI" id="CHEBI:24646"/>
        <dbReference type="ChEBI" id="CHEBI:57540"/>
        <dbReference type="ChEBI" id="CHEBI:57945"/>
        <dbReference type="ChEBI" id="CHEBI:132124"/>
    </reaction>
</comment>
<comment type="cofactor">
    <cofactor evidence="6">
        <name>[2Fe-2S] cluster</name>
        <dbReference type="ChEBI" id="CHEBI:190135"/>
    </cofactor>
</comment>
<evidence type="ECO:0000256" key="6">
    <source>
        <dbReference type="ARBA" id="ARBA00034078"/>
    </source>
</evidence>
<name>A0A2T8HS31_9RHOB</name>
<feature type="binding site" evidence="8">
    <location>
        <position position="85"/>
    </location>
    <ligand>
        <name>[2Fe-2S] cluster</name>
        <dbReference type="ChEBI" id="CHEBI:190135"/>
    </ligand>
</feature>
<dbReference type="GO" id="GO:0046872">
    <property type="term" value="F:metal ion binding"/>
    <property type="evidence" value="ECO:0007669"/>
    <property type="project" value="UniProtKB-KW"/>
</dbReference>
<evidence type="ECO:0000256" key="8">
    <source>
        <dbReference type="PIRSR" id="PIRSR000216-1"/>
    </source>
</evidence>
<dbReference type="EMBL" id="QDKM01000006">
    <property type="protein sequence ID" value="PVH28225.1"/>
    <property type="molecule type" value="Genomic_DNA"/>
</dbReference>
<dbReference type="PIRSF" id="PIRSF000216">
    <property type="entry name" value="NADH_DH_24kDa"/>
    <property type="match status" value="1"/>
</dbReference>
<evidence type="ECO:0000256" key="1">
    <source>
        <dbReference type="ARBA" id="ARBA00010643"/>
    </source>
</evidence>
<organism evidence="9 10">
    <name type="scientific">Pararhodobacter oceanensis</name>
    <dbReference type="NCBI Taxonomy" id="2172121"/>
    <lineage>
        <taxon>Bacteria</taxon>
        <taxon>Pseudomonadati</taxon>
        <taxon>Pseudomonadota</taxon>
        <taxon>Alphaproteobacteria</taxon>
        <taxon>Rhodobacterales</taxon>
        <taxon>Paracoccaceae</taxon>
        <taxon>Pararhodobacter</taxon>
    </lineage>
</organism>
<comment type="similarity">
    <text evidence="1">Belongs to the complex I 24 kDa subunit family.</text>
</comment>
<evidence type="ECO:0000313" key="9">
    <source>
        <dbReference type="EMBL" id="PVH28225.1"/>
    </source>
</evidence>
<gene>
    <name evidence="9" type="ORF">DDE20_14065</name>
</gene>
<dbReference type="InterPro" id="IPR041921">
    <property type="entry name" value="NuoE_N"/>
</dbReference>
<dbReference type="AlphaFoldDB" id="A0A2T8HS31"/>
<dbReference type="Proteomes" id="UP000245911">
    <property type="component" value="Unassembled WGS sequence"/>
</dbReference>
<keyword evidence="2 8" id="KW-0001">2Fe-2S</keyword>
<dbReference type="GO" id="GO:0016491">
    <property type="term" value="F:oxidoreductase activity"/>
    <property type="evidence" value="ECO:0007669"/>
    <property type="project" value="InterPro"/>
</dbReference>
<dbReference type="InterPro" id="IPR002023">
    <property type="entry name" value="NuoE-like"/>
</dbReference>
<dbReference type="RefSeq" id="WP_116559145.1">
    <property type="nucleotide sequence ID" value="NZ_QDKM01000006.1"/>
</dbReference>
<keyword evidence="10" id="KW-1185">Reference proteome</keyword>
<keyword evidence="4 8" id="KW-0408">Iron</keyword>
<dbReference type="CDD" id="cd03081">
    <property type="entry name" value="TRX_Fd_NuoE_FDH_gamma"/>
    <property type="match status" value="1"/>
</dbReference>
<protein>
    <submittedName>
        <fullName evidence="9">Formate dehydrogenase subunit gamma</fullName>
    </submittedName>
</protein>
<evidence type="ECO:0000256" key="5">
    <source>
        <dbReference type="ARBA" id="ARBA00023014"/>
    </source>
</evidence>
<dbReference type="OrthoDB" id="9807941at2"/>
<dbReference type="GO" id="GO:0051537">
    <property type="term" value="F:2 iron, 2 sulfur cluster binding"/>
    <property type="evidence" value="ECO:0007669"/>
    <property type="project" value="UniProtKB-KW"/>
</dbReference>
<dbReference type="Pfam" id="PF01257">
    <property type="entry name" value="2Fe-2S_thioredx"/>
    <property type="match status" value="1"/>
</dbReference>